<dbReference type="SUPFAM" id="SSF49785">
    <property type="entry name" value="Galactose-binding domain-like"/>
    <property type="match status" value="1"/>
</dbReference>
<dbReference type="InterPro" id="IPR008979">
    <property type="entry name" value="Galactose-bd-like_sf"/>
</dbReference>
<dbReference type="InterPro" id="IPR006059">
    <property type="entry name" value="SBP"/>
</dbReference>
<evidence type="ECO:0000313" key="2">
    <source>
        <dbReference type="EMBL" id="MBP1993614.1"/>
    </source>
</evidence>
<dbReference type="Gene3D" id="2.60.120.260">
    <property type="entry name" value="Galactose-binding domain-like"/>
    <property type="match status" value="2"/>
</dbReference>
<keyword evidence="3" id="KW-1185">Reference proteome</keyword>
<organism evidence="2 3">
    <name type="scientific">Paenibacillus eucommiae</name>
    <dbReference type="NCBI Taxonomy" id="1355755"/>
    <lineage>
        <taxon>Bacteria</taxon>
        <taxon>Bacillati</taxon>
        <taxon>Bacillota</taxon>
        <taxon>Bacilli</taxon>
        <taxon>Bacillales</taxon>
        <taxon>Paenibacillaceae</taxon>
        <taxon>Paenibacillus</taxon>
    </lineage>
</organism>
<dbReference type="Proteomes" id="UP001519287">
    <property type="component" value="Unassembled WGS sequence"/>
</dbReference>
<dbReference type="PANTHER" id="PTHR43649:SF27">
    <property type="entry name" value="EXTRACELLULAR SOLUTE-BINDING PROTEIN FAMILY 1"/>
    <property type="match status" value="1"/>
</dbReference>
<name>A0ABS4J485_9BACL</name>
<dbReference type="EMBL" id="JAGGLB010000020">
    <property type="protein sequence ID" value="MBP1993614.1"/>
    <property type="molecule type" value="Genomic_DNA"/>
</dbReference>
<dbReference type="Pfam" id="PF01547">
    <property type="entry name" value="SBP_bac_1"/>
    <property type="match status" value="1"/>
</dbReference>
<dbReference type="PANTHER" id="PTHR43649">
    <property type="entry name" value="ARABINOSE-BINDING PROTEIN-RELATED"/>
    <property type="match status" value="1"/>
</dbReference>
<feature type="region of interest" description="Disordered" evidence="1">
    <location>
        <begin position="979"/>
        <end position="1003"/>
    </location>
</feature>
<gene>
    <name evidence="2" type="ORF">J2Z66_005240</name>
</gene>
<evidence type="ECO:0000256" key="1">
    <source>
        <dbReference type="SAM" id="MobiDB-lite"/>
    </source>
</evidence>
<evidence type="ECO:0000313" key="3">
    <source>
        <dbReference type="Proteomes" id="UP001519287"/>
    </source>
</evidence>
<sequence length="1003" mass="114097">MRLKLSRWSGRSRTIVIVLLCIVVFYAVRATFYNKQAEYEPFDAASLISNIATDGVPYYMMAMQREAAAGIQQPTEPILVDIDAARYLTASPEANTAIVPDGKLGRDVLHWQSGEGSVEWDVEIPQDGLYEIQLEYMPLPGTSASVVRGLQIDGSYPFRESEKIELERRWKDSKYPYDRNKLGNEVRAPQEEVVGWSAKAVADYAASSLPLQYRLTKGHHTLRMIGAREPLALASIRLVAAAAVPEYRDYVAENEAGYGAENAAVLATEQPEQTQSGWFQVFEAEHFIQKSQIGIQKYAVMEARVSPDAQGRVVYNTLGADRWQQPGQWLDWQLEVPADGWYELDVKYRQSYKGSSNVYRTIMLDGTVPFKEMLHYKFAYDNTFDMHTLQDDSGTPYKFYMTKGSHTLRMIADGSPDMPALLALQQTLAELRQFDAPLRAVIGDYNQFKGPNIDANRTWDIKKYVPDIEQKLAGFIDQLQNIMAYINGLNGAETNLASTIRPAVLTLQSIAEDVDDLPNRLTQLTAIQTQIGTWIGTADYQPLLLDYFVVRDPDTVSPLQTPGQLEKLAYSTKNFVRTFFLNYTAEKSDDEQSIDVWVQRGRDYVDLLQEHIDQDFTPRTGIKVNLNLMPNPNALVLGNAAGNQPDVALGVGMEMPVDFAMRGATADLKQFPGFTETVSQFHPGLMRSYTYDGEVYGLPETQNFLLFFYRSDIFDRLALTPPDTWEDIYRMLPTLQENGMTFYIPPKDYVPFYYQHGIDFYTENGMNTRLDEEAALQPFKQWTDLFKKYYIPLEVPAFYNHFRYGTIPAGIADFTTYVQLTAAATNIAGQWKVAPVPGTKQPDGTVARWTQQGATSMMIMEKSRKKAQAWSFLQWWSDKETQLHYAQEIESFFGIEYRWNSANMLTLAQSPWPDGDLQAIKEQARWIKNVPLVPGYYSLGREMDFAWNHVLVGGIPAKEALEQAAVSLQRELRRKQQQFGYEPSSSDLHIPQIDQPYDWRESE</sequence>
<accession>A0ABS4J485</accession>
<dbReference type="RefSeq" id="WP_209975500.1">
    <property type="nucleotide sequence ID" value="NZ_JAGGLB010000020.1"/>
</dbReference>
<dbReference type="InterPro" id="IPR050490">
    <property type="entry name" value="Bact_solute-bd_prot1"/>
</dbReference>
<proteinExistence type="predicted"/>
<reference evidence="2 3" key="1">
    <citation type="submission" date="2021-03" db="EMBL/GenBank/DDBJ databases">
        <title>Genomic Encyclopedia of Type Strains, Phase IV (KMG-IV): sequencing the most valuable type-strain genomes for metagenomic binning, comparative biology and taxonomic classification.</title>
        <authorList>
            <person name="Goeker M."/>
        </authorList>
    </citation>
    <scope>NUCLEOTIDE SEQUENCE [LARGE SCALE GENOMIC DNA]</scope>
    <source>
        <strain evidence="2 3">DSM 26048</strain>
    </source>
</reference>
<dbReference type="SUPFAM" id="SSF53850">
    <property type="entry name" value="Periplasmic binding protein-like II"/>
    <property type="match status" value="1"/>
</dbReference>
<dbReference type="Gene3D" id="3.40.190.10">
    <property type="entry name" value="Periplasmic binding protein-like II"/>
    <property type="match status" value="1"/>
</dbReference>
<protein>
    <submittedName>
        <fullName evidence="2">ABC-type glycerol-3-phosphate transport system substrate-binding protein</fullName>
    </submittedName>
</protein>
<comment type="caution">
    <text evidence="2">The sequence shown here is derived from an EMBL/GenBank/DDBJ whole genome shotgun (WGS) entry which is preliminary data.</text>
</comment>